<dbReference type="EMBL" id="LNQN01000002">
    <property type="protein sequence ID" value="KSU83135.1"/>
    <property type="molecule type" value="Genomic_DNA"/>
</dbReference>
<organism evidence="3 4">
    <name type="scientific">Fictibacillus enclensis</name>
    <dbReference type="NCBI Taxonomy" id="1017270"/>
    <lineage>
        <taxon>Bacteria</taxon>
        <taxon>Bacillati</taxon>
        <taxon>Bacillota</taxon>
        <taxon>Bacilli</taxon>
        <taxon>Bacillales</taxon>
        <taxon>Fictibacillaceae</taxon>
        <taxon>Fictibacillus</taxon>
    </lineage>
</organism>
<dbReference type="SMART" id="SM00228">
    <property type="entry name" value="PDZ"/>
    <property type="match status" value="1"/>
</dbReference>
<feature type="transmembrane region" description="Helical" evidence="1">
    <location>
        <begin position="12"/>
        <end position="33"/>
    </location>
</feature>
<evidence type="ECO:0000259" key="2">
    <source>
        <dbReference type="PROSITE" id="PS50106"/>
    </source>
</evidence>
<keyword evidence="1" id="KW-0812">Transmembrane</keyword>
<dbReference type="Gene3D" id="2.30.42.10">
    <property type="match status" value="1"/>
</dbReference>
<protein>
    <recommendedName>
        <fullName evidence="2">PDZ domain-containing protein</fullName>
    </recommendedName>
</protein>
<keyword evidence="1" id="KW-1133">Transmembrane helix</keyword>
<dbReference type="OrthoDB" id="198399at2"/>
<dbReference type="AlphaFoldDB" id="A0A0V8J7N5"/>
<dbReference type="Pfam" id="PF17820">
    <property type="entry name" value="PDZ_6"/>
    <property type="match status" value="1"/>
</dbReference>
<feature type="transmembrane region" description="Helical" evidence="1">
    <location>
        <begin position="210"/>
        <end position="229"/>
    </location>
</feature>
<dbReference type="InterPro" id="IPR036034">
    <property type="entry name" value="PDZ_sf"/>
</dbReference>
<feature type="transmembrane region" description="Helical" evidence="1">
    <location>
        <begin position="185"/>
        <end position="204"/>
    </location>
</feature>
<feature type="transmembrane region" description="Helical" evidence="1">
    <location>
        <begin position="143"/>
        <end position="164"/>
    </location>
</feature>
<feature type="transmembrane region" description="Helical" evidence="1">
    <location>
        <begin position="77"/>
        <end position="94"/>
    </location>
</feature>
<accession>A0A0V8J7N5</accession>
<dbReference type="Proteomes" id="UP000054099">
    <property type="component" value="Unassembled WGS sequence"/>
</dbReference>
<keyword evidence="1" id="KW-0472">Membrane</keyword>
<evidence type="ECO:0000313" key="3">
    <source>
        <dbReference type="EMBL" id="KSU83135.1"/>
    </source>
</evidence>
<dbReference type="RefSeq" id="WP_061971932.1">
    <property type="nucleotide sequence ID" value="NZ_FMAV01000002.1"/>
</dbReference>
<feature type="transmembrane region" description="Helical" evidence="1">
    <location>
        <begin position="54"/>
        <end position="71"/>
    </location>
</feature>
<keyword evidence="4" id="KW-1185">Reference proteome</keyword>
<gene>
    <name evidence="3" type="ORF">AS030_11150</name>
</gene>
<name>A0A0V8J7N5_9BACL</name>
<feature type="domain" description="PDZ" evidence="2">
    <location>
        <begin position="285"/>
        <end position="340"/>
    </location>
</feature>
<evidence type="ECO:0000256" key="1">
    <source>
        <dbReference type="SAM" id="Phobius"/>
    </source>
</evidence>
<dbReference type="SUPFAM" id="SSF50156">
    <property type="entry name" value="PDZ domain-like"/>
    <property type="match status" value="1"/>
</dbReference>
<evidence type="ECO:0000313" key="4">
    <source>
        <dbReference type="Proteomes" id="UP000054099"/>
    </source>
</evidence>
<feature type="transmembrane region" description="Helical" evidence="1">
    <location>
        <begin position="106"/>
        <end position="123"/>
    </location>
</feature>
<sequence length="398" mass="43794">MDIYFKELLDGIAGLFLHPLSYVFVIVAFVIGFKRVKRERREFKVKVHPVIDNLIQSFFPGLLIGVLFSAVLLVTGIAIPMGMVALIGLMYLLLGLTMKTRFLNPAYAIGLASIVALFLPGFETGTDFIDKWVRDVQSTPLDSLGILMAMLVIQEGILIIWKGSSRTSPRLLKGKRGQYIGAHEATRFWLVPQFLLIPMGAIPAQGDWPMFGMQAVGYSILLVPFAVGFRQLNAHSLPQEAIKATGKQVLAMGALIVVITLVGVFTDLPLLAVIALIGGMLGRELITVINSQKDDHGKPFFTRRNNGLVVLGVVPGTPAAKMGIQVGEVVMKVNGVSLNNESEFYQALQINAAFCKLEILDHQGEIRFAQRSLYENEHHELGLLFVHEVTERKSVDVS</sequence>
<proteinExistence type="predicted"/>
<dbReference type="InterPro" id="IPR041489">
    <property type="entry name" value="PDZ_6"/>
</dbReference>
<comment type="caution">
    <text evidence="3">The sequence shown here is derived from an EMBL/GenBank/DDBJ whole genome shotgun (WGS) entry which is preliminary data.</text>
</comment>
<dbReference type="InterPro" id="IPR001478">
    <property type="entry name" value="PDZ"/>
</dbReference>
<feature type="transmembrane region" description="Helical" evidence="1">
    <location>
        <begin position="249"/>
        <end position="282"/>
    </location>
</feature>
<dbReference type="PROSITE" id="PS50106">
    <property type="entry name" value="PDZ"/>
    <property type="match status" value="1"/>
</dbReference>
<reference evidence="3 4" key="1">
    <citation type="journal article" date="2014" name="Antonie Van Leeuwenhoek">
        <title>Fictibacillus enclensis sp. nov., isolated from marine sediment.</title>
        <authorList>
            <person name="Dastager S.G."/>
            <person name="Mawlankar R."/>
            <person name="Srinivasan K."/>
            <person name="Tang S.K."/>
            <person name="Lee J.C."/>
            <person name="Ramana V.V."/>
            <person name="Shouche Y.S."/>
        </authorList>
    </citation>
    <scope>NUCLEOTIDE SEQUENCE [LARGE SCALE GENOMIC DNA]</scope>
    <source>
        <strain evidence="3 4">NIO-1003</strain>
    </source>
</reference>